<dbReference type="Proteomes" id="UP000287651">
    <property type="component" value="Unassembled WGS sequence"/>
</dbReference>
<accession>A0A426WWF4</accession>
<dbReference type="AlphaFoldDB" id="A0A426WWF4"/>
<feature type="region of interest" description="Disordered" evidence="1">
    <location>
        <begin position="203"/>
        <end position="235"/>
    </location>
</feature>
<feature type="compositionally biased region" description="Basic and acidic residues" evidence="1">
    <location>
        <begin position="1"/>
        <end position="12"/>
    </location>
</feature>
<feature type="non-terminal residue" evidence="2">
    <location>
        <position position="235"/>
    </location>
</feature>
<evidence type="ECO:0000313" key="2">
    <source>
        <dbReference type="EMBL" id="RRT31633.1"/>
    </source>
</evidence>
<evidence type="ECO:0000313" key="3">
    <source>
        <dbReference type="Proteomes" id="UP000287651"/>
    </source>
</evidence>
<name>A0A426WWF4_ENSVE</name>
<feature type="region of interest" description="Disordered" evidence="1">
    <location>
        <begin position="1"/>
        <end position="27"/>
    </location>
</feature>
<comment type="caution">
    <text evidence="2">The sequence shown here is derived from an EMBL/GenBank/DDBJ whole genome shotgun (WGS) entry which is preliminary data.</text>
</comment>
<reference evidence="2 3" key="1">
    <citation type="journal article" date="2014" name="Agronomy (Basel)">
        <title>A Draft Genome Sequence for Ensete ventricosum, the Drought-Tolerant Tree Against Hunger.</title>
        <authorList>
            <person name="Harrison J."/>
            <person name="Moore K.A."/>
            <person name="Paszkiewicz K."/>
            <person name="Jones T."/>
            <person name="Grant M."/>
            <person name="Ambacheew D."/>
            <person name="Muzemil S."/>
            <person name="Studholme D.J."/>
        </authorList>
    </citation>
    <scope>NUCLEOTIDE SEQUENCE [LARGE SCALE GENOMIC DNA]</scope>
</reference>
<proteinExistence type="predicted"/>
<dbReference type="EMBL" id="AMZH03037423">
    <property type="protein sequence ID" value="RRT31633.1"/>
    <property type="molecule type" value="Genomic_DNA"/>
</dbReference>
<protein>
    <submittedName>
        <fullName evidence="2">Uncharacterized protein</fullName>
    </submittedName>
</protein>
<organism evidence="2 3">
    <name type="scientific">Ensete ventricosum</name>
    <name type="common">Abyssinian banana</name>
    <name type="synonym">Musa ensete</name>
    <dbReference type="NCBI Taxonomy" id="4639"/>
    <lineage>
        <taxon>Eukaryota</taxon>
        <taxon>Viridiplantae</taxon>
        <taxon>Streptophyta</taxon>
        <taxon>Embryophyta</taxon>
        <taxon>Tracheophyta</taxon>
        <taxon>Spermatophyta</taxon>
        <taxon>Magnoliopsida</taxon>
        <taxon>Liliopsida</taxon>
        <taxon>Zingiberales</taxon>
        <taxon>Musaceae</taxon>
        <taxon>Ensete</taxon>
    </lineage>
</organism>
<evidence type="ECO:0000256" key="1">
    <source>
        <dbReference type="SAM" id="MobiDB-lite"/>
    </source>
</evidence>
<sequence length="235" mass="26415">MIKSIKEYKEEVQEPEEENTKEDPQPADCTTHALVGHTNPQAIKVEESFKQQSVTVLTNNFMNGKGEQVILCEKHRSKVMMISKQCLQKFTEISSAAAESSPLLLTRLYDLHMLILQKEPLVYIRPYCCPPRFSLLSGKAPYRSVCTGLTVDRYADWPLSGGTASRLPSIVDCGKNRSSVVNFDRGRSISAVGGRLRIYREGKTKKKERYLEPPSYSRDVAAHGSPASRRGPRRP</sequence>
<gene>
    <name evidence="2" type="ORF">B296_00059261</name>
</gene>